<proteinExistence type="predicted"/>
<dbReference type="InterPro" id="IPR032350">
    <property type="entry name" value="Nbr1_FW"/>
</dbReference>
<dbReference type="GeneID" id="100200131"/>
<gene>
    <name evidence="3" type="primary">LOC100200131</name>
</gene>
<reference evidence="3" key="2">
    <citation type="submission" date="2025-08" db="UniProtKB">
        <authorList>
            <consortium name="RefSeq"/>
        </authorList>
    </citation>
    <scope>IDENTIFICATION</scope>
</reference>
<dbReference type="Gene3D" id="1.10.8.10">
    <property type="entry name" value="DNA helicase RuvA subunit, C-terminal domain"/>
    <property type="match status" value="1"/>
</dbReference>
<evidence type="ECO:0000313" key="3">
    <source>
        <dbReference type="RefSeq" id="XP_065647380.1"/>
    </source>
</evidence>
<dbReference type="Gene3D" id="2.60.40.10">
    <property type="entry name" value="Immunoglobulins"/>
    <property type="match status" value="1"/>
</dbReference>
<dbReference type="RefSeq" id="XP_065647380.1">
    <property type="nucleotide sequence ID" value="XM_065791308.1"/>
</dbReference>
<evidence type="ECO:0000259" key="1">
    <source>
        <dbReference type="Pfam" id="PF16158"/>
    </source>
</evidence>
<sequence length="257" mass="29046">MEVDVDFDLVNKLNVLVTSDHEDLLKQFQMIVGNQISPSSCSFYLEMGNWNLQAALCAYYDVFSTQTLPSFIVLEESDHTGLNSVAPNQEFSKRWKIQNKGDEKWPLNLKLRHVKGHNFEHPIQCPIPNIDPEDVTEISILMTAPAQSGQYESVWRMTTIQGSYCGVPLIVSVNVEDNPSINLITHQMSALGQHDSVACMPDVFNTHRETNSFIHSNKETYMANTSGDVSSREFNLTDSLNINSDLETIELIDYENL</sequence>
<protein>
    <submittedName>
        <fullName evidence="3">Protein ILRUN isoform X2</fullName>
    </submittedName>
</protein>
<dbReference type="PANTHER" id="PTHR20930">
    <property type="entry name" value="OVARIAN CARCINOMA ANTIGEN CA125-RELATED"/>
    <property type="match status" value="1"/>
</dbReference>
<dbReference type="Pfam" id="PF14555">
    <property type="entry name" value="UBA_4"/>
    <property type="match status" value="1"/>
</dbReference>
<dbReference type="PANTHER" id="PTHR20930:SF0">
    <property type="entry name" value="PROTEIN ILRUN"/>
    <property type="match status" value="1"/>
</dbReference>
<evidence type="ECO:0000313" key="2">
    <source>
        <dbReference type="Proteomes" id="UP001652625"/>
    </source>
</evidence>
<dbReference type="Proteomes" id="UP001652625">
    <property type="component" value="Chromosome 02"/>
</dbReference>
<accession>A0ABM4BEI2</accession>
<dbReference type="SUPFAM" id="SSF46934">
    <property type="entry name" value="UBA-like"/>
    <property type="match status" value="1"/>
</dbReference>
<dbReference type="CDD" id="cd14349">
    <property type="entry name" value="UBA_CF106"/>
    <property type="match status" value="1"/>
</dbReference>
<name>A0ABM4BEI2_HYDVU</name>
<reference evidence="2" key="1">
    <citation type="submission" date="2025-05" db="UniProtKB">
        <authorList>
            <consortium name="RefSeq"/>
        </authorList>
    </citation>
    <scope>NUCLEOTIDE SEQUENCE [LARGE SCALE GENOMIC DNA]</scope>
</reference>
<organism evidence="2 3">
    <name type="scientific">Hydra vulgaris</name>
    <name type="common">Hydra</name>
    <name type="synonym">Hydra attenuata</name>
    <dbReference type="NCBI Taxonomy" id="6087"/>
    <lineage>
        <taxon>Eukaryota</taxon>
        <taxon>Metazoa</taxon>
        <taxon>Cnidaria</taxon>
        <taxon>Hydrozoa</taxon>
        <taxon>Hydroidolina</taxon>
        <taxon>Anthoathecata</taxon>
        <taxon>Aplanulata</taxon>
        <taxon>Hydridae</taxon>
        <taxon>Hydra</taxon>
    </lineage>
</organism>
<feature type="domain" description="Nbr1 FW" evidence="1">
    <location>
        <begin position="84"/>
        <end position="175"/>
    </location>
</feature>
<keyword evidence="2" id="KW-1185">Reference proteome</keyword>
<dbReference type="InterPro" id="IPR009060">
    <property type="entry name" value="UBA-like_sf"/>
</dbReference>
<dbReference type="InterPro" id="IPR013783">
    <property type="entry name" value="Ig-like_fold"/>
</dbReference>
<dbReference type="InterPro" id="IPR039517">
    <property type="entry name" value="C6orf106_UBA-like"/>
</dbReference>
<dbReference type="CDD" id="cd14947">
    <property type="entry name" value="NBR1_like"/>
    <property type="match status" value="1"/>
</dbReference>
<dbReference type="Pfam" id="PF16158">
    <property type="entry name" value="N_BRCA1_IG"/>
    <property type="match status" value="1"/>
</dbReference>